<proteinExistence type="predicted"/>
<evidence type="ECO:0000313" key="2">
    <source>
        <dbReference type="Proteomes" id="UP000886689"/>
    </source>
</evidence>
<reference evidence="1" key="1">
    <citation type="submission" date="2020-10" db="EMBL/GenBank/DDBJ databases">
        <title>Connecting structure to function with the recovery of over 1000 high-quality activated sludge metagenome-assembled genomes encoding full-length rRNA genes using long-read sequencing.</title>
        <authorList>
            <person name="Singleton C.M."/>
            <person name="Petriglieri F."/>
            <person name="Kristensen J.M."/>
            <person name="Kirkegaard R.H."/>
            <person name="Michaelsen T.Y."/>
            <person name="Andersen M.H."/>
            <person name="Karst S.M."/>
            <person name="Dueholm M.S."/>
            <person name="Nielsen P.H."/>
            <person name="Albertsen M."/>
        </authorList>
    </citation>
    <scope>NUCLEOTIDE SEQUENCE</scope>
    <source>
        <strain evidence="1">Hirt_18-Q3-R61-65_BATAC.395</strain>
    </source>
</reference>
<comment type="caution">
    <text evidence="1">The sequence shown here is derived from an EMBL/GenBank/DDBJ whole genome shotgun (WGS) entry which is preliminary data.</text>
</comment>
<dbReference type="Proteomes" id="UP000886689">
    <property type="component" value="Unassembled WGS sequence"/>
</dbReference>
<dbReference type="Gene3D" id="3.40.50.300">
    <property type="entry name" value="P-loop containing nucleotide triphosphate hydrolases"/>
    <property type="match status" value="1"/>
</dbReference>
<dbReference type="AlphaFoldDB" id="A0A9D7PQG1"/>
<dbReference type="InterPro" id="IPR027417">
    <property type="entry name" value="P-loop_NTPase"/>
</dbReference>
<protein>
    <submittedName>
        <fullName evidence="1">Uncharacterized protein</fullName>
    </submittedName>
</protein>
<dbReference type="EMBL" id="JADJUC010000009">
    <property type="protein sequence ID" value="MBK8524411.1"/>
    <property type="molecule type" value="Genomic_DNA"/>
</dbReference>
<organism evidence="1 2">
    <name type="scientific">Candidatus Proximibacter danicus</name>
    <dbReference type="NCBI Taxonomy" id="2954365"/>
    <lineage>
        <taxon>Bacteria</taxon>
        <taxon>Pseudomonadati</taxon>
        <taxon>Pseudomonadota</taxon>
        <taxon>Betaproteobacteria</taxon>
        <taxon>Candidatus Proximibacter</taxon>
    </lineage>
</organism>
<evidence type="ECO:0000313" key="1">
    <source>
        <dbReference type="EMBL" id="MBK8524411.1"/>
    </source>
</evidence>
<gene>
    <name evidence="1" type="ORF">IPL58_10070</name>
</gene>
<accession>A0A9D7PQG1</accession>
<sequence>MADPAPVIHTLMEDFFIAERFRSDGIVAAVDVTHAEGQLSQHLEAAEQIRHG</sequence>
<name>A0A9D7PQG1_9PROT</name>